<evidence type="ECO:0000313" key="3">
    <source>
        <dbReference type="Proteomes" id="UP001198862"/>
    </source>
</evidence>
<keyword evidence="3" id="KW-1185">Reference proteome</keyword>
<protein>
    <submittedName>
        <fullName evidence="2">Transglutaminase-like domain-containing protein</fullName>
    </submittedName>
</protein>
<dbReference type="RefSeq" id="WP_230552531.1">
    <property type="nucleotide sequence ID" value="NZ_JAJISD010000009.1"/>
</dbReference>
<name>A0ABS8KYX5_9HYPH</name>
<dbReference type="Gene3D" id="3.10.620.30">
    <property type="match status" value="1"/>
</dbReference>
<gene>
    <name evidence="2" type="ORF">LJ725_20125</name>
</gene>
<dbReference type="SUPFAM" id="SSF54001">
    <property type="entry name" value="Cysteine proteinases"/>
    <property type="match status" value="1"/>
</dbReference>
<dbReference type="InterPro" id="IPR002931">
    <property type="entry name" value="Transglutaminase-like"/>
</dbReference>
<accession>A0ABS8KYX5</accession>
<dbReference type="Pfam" id="PF01841">
    <property type="entry name" value="Transglut_core"/>
    <property type="match status" value="1"/>
</dbReference>
<feature type="domain" description="Transglutaminase-like" evidence="1">
    <location>
        <begin position="85"/>
        <end position="149"/>
    </location>
</feature>
<dbReference type="InterPro" id="IPR038765">
    <property type="entry name" value="Papain-like_cys_pep_sf"/>
</dbReference>
<evidence type="ECO:0000313" key="2">
    <source>
        <dbReference type="EMBL" id="MCC8431288.1"/>
    </source>
</evidence>
<reference evidence="2 3" key="1">
    <citation type="submission" date="2021-11" db="EMBL/GenBank/DDBJ databases">
        <authorList>
            <person name="Lee D.-H."/>
            <person name="Kim S.-B."/>
        </authorList>
    </citation>
    <scope>NUCLEOTIDE SEQUENCE [LARGE SCALE GENOMIC DNA]</scope>
    <source>
        <strain evidence="2 3">KCTC 52223</strain>
    </source>
</reference>
<proteinExistence type="predicted"/>
<sequence>MNTQPWLKPVGLSSPGQRAGLLADLPRGPAALAEVIQGLLIHEHIAPTYGVRLDANQHAQAHVRSIEALLDGVATHDARPLPAARAPCERQVGVCRHFSLLHVAMLRAQGIPARARCGFGAYFEKGKFYDHWVTEYWNEAERRWVLVDAQMDPHQRKLFHLAIDPLDVPRDQFLVAGDAWTLCREGKADPDAFCILDMRGWWFIASNVIRDIAALNGHEMLPWDVWGAMVPDNDKIDRAFIDRLAEQSSHPDADPAALRAAYEDRRVAVPPIVFNNVLGRDEPVAQSG</sequence>
<dbReference type="EMBL" id="JAJISD010000009">
    <property type="protein sequence ID" value="MCC8431288.1"/>
    <property type="molecule type" value="Genomic_DNA"/>
</dbReference>
<comment type="caution">
    <text evidence="2">The sequence shown here is derived from an EMBL/GenBank/DDBJ whole genome shotgun (WGS) entry which is preliminary data.</text>
</comment>
<evidence type="ECO:0000259" key="1">
    <source>
        <dbReference type="Pfam" id="PF01841"/>
    </source>
</evidence>
<dbReference type="Proteomes" id="UP001198862">
    <property type="component" value="Unassembled WGS sequence"/>
</dbReference>
<organism evidence="2 3">
    <name type="scientific">Reyranella aquatilis</name>
    <dbReference type="NCBI Taxonomy" id="2035356"/>
    <lineage>
        <taxon>Bacteria</taxon>
        <taxon>Pseudomonadati</taxon>
        <taxon>Pseudomonadota</taxon>
        <taxon>Alphaproteobacteria</taxon>
        <taxon>Hyphomicrobiales</taxon>
        <taxon>Reyranellaceae</taxon>
        <taxon>Reyranella</taxon>
    </lineage>
</organism>